<protein>
    <recommendedName>
        <fullName evidence="3">ARB-07466-like C-terminal domain-containing protein</fullName>
    </recommendedName>
</protein>
<sequence>MSSNRNRRHATTTRLLAAIAAFLTVLVPASAMAAGAKPGKVPVFSKKIEAAPQYVGQTVCSPTAKKGTLALQKWLMTRYAGTGSSGIVRGCATGGKSEHKEGRAFDWRVSVHSAKNRAQVKAFMKLAFATDKYGSKDAIARRMGIMYLIWDDTIYSASRGYQGVPYRNAGCPKKKKPVGLRRHPAPPQPRAHLAEPGPAPRARRRSGTARSAAPPPRPPPSPPSRPSPRRSRRSPPRSRRRRRCSTRRSGPS</sequence>
<name>A0ABQ6JE31_9ACTN</name>
<evidence type="ECO:0000313" key="5">
    <source>
        <dbReference type="Proteomes" id="UP001157017"/>
    </source>
</evidence>
<feature type="compositionally biased region" description="Pro residues" evidence="1">
    <location>
        <begin position="213"/>
        <end position="226"/>
    </location>
</feature>
<reference evidence="5" key="1">
    <citation type="journal article" date="2019" name="Int. J. Syst. Evol. Microbiol.">
        <title>The Global Catalogue of Microorganisms (GCM) 10K type strain sequencing project: providing services to taxonomists for standard genome sequencing and annotation.</title>
        <authorList>
            <consortium name="The Broad Institute Genomics Platform"/>
            <consortium name="The Broad Institute Genome Sequencing Center for Infectious Disease"/>
            <person name="Wu L."/>
            <person name="Ma J."/>
        </authorList>
    </citation>
    <scope>NUCLEOTIDE SEQUENCE [LARGE SCALE GENOMIC DNA]</scope>
    <source>
        <strain evidence="5">NBRC 108730</strain>
    </source>
</reference>
<feature type="chain" id="PRO_5046777366" description="ARB-07466-like C-terminal domain-containing protein" evidence="2">
    <location>
        <begin position="34"/>
        <end position="252"/>
    </location>
</feature>
<dbReference type="EMBL" id="BSUZ01000001">
    <property type="protein sequence ID" value="GMA86069.1"/>
    <property type="molecule type" value="Genomic_DNA"/>
</dbReference>
<dbReference type="InterPro" id="IPR058593">
    <property type="entry name" value="ARB_07466-like_C"/>
</dbReference>
<evidence type="ECO:0000259" key="3">
    <source>
        <dbReference type="Pfam" id="PF26571"/>
    </source>
</evidence>
<dbReference type="Pfam" id="PF26571">
    <property type="entry name" value="VldE"/>
    <property type="match status" value="1"/>
</dbReference>
<keyword evidence="2" id="KW-0732">Signal</keyword>
<dbReference type="Proteomes" id="UP001157017">
    <property type="component" value="Unassembled WGS sequence"/>
</dbReference>
<evidence type="ECO:0000313" key="4">
    <source>
        <dbReference type="EMBL" id="GMA86069.1"/>
    </source>
</evidence>
<proteinExistence type="predicted"/>
<feature type="region of interest" description="Disordered" evidence="1">
    <location>
        <begin position="166"/>
        <end position="252"/>
    </location>
</feature>
<comment type="caution">
    <text evidence="4">The sequence shown here is derived from an EMBL/GenBank/DDBJ whole genome shotgun (WGS) entry which is preliminary data.</text>
</comment>
<feature type="compositionally biased region" description="Basic residues" evidence="1">
    <location>
        <begin position="227"/>
        <end position="246"/>
    </location>
</feature>
<keyword evidence="5" id="KW-1185">Reference proteome</keyword>
<evidence type="ECO:0000256" key="2">
    <source>
        <dbReference type="SAM" id="SignalP"/>
    </source>
</evidence>
<feature type="compositionally biased region" description="Basic residues" evidence="1">
    <location>
        <begin position="172"/>
        <end position="184"/>
    </location>
</feature>
<feature type="signal peptide" evidence="2">
    <location>
        <begin position="1"/>
        <end position="33"/>
    </location>
</feature>
<organism evidence="4 5">
    <name type="scientific">Angustibacter aerolatus</name>
    <dbReference type="NCBI Taxonomy" id="1162965"/>
    <lineage>
        <taxon>Bacteria</taxon>
        <taxon>Bacillati</taxon>
        <taxon>Actinomycetota</taxon>
        <taxon>Actinomycetes</taxon>
        <taxon>Kineosporiales</taxon>
        <taxon>Kineosporiaceae</taxon>
    </lineage>
</organism>
<evidence type="ECO:0000256" key="1">
    <source>
        <dbReference type="SAM" id="MobiDB-lite"/>
    </source>
</evidence>
<feature type="domain" description="ARB-07466-like C-terminal" evidence="3">
    <location>
        <begin position="63"/>
        <end position="170"/>
    </location>
</feature>
<gene>
    <name evidence="4" type="ORF">GCM10025868_13190</name>
</gene>
<accession>A0ABQ6JE31</accession>